<dbReference type="EMBL" id="SCKG01000005">
    <property type="protein sequence ID" value="TDH12951.1"/>
    <property type="molecule type" value="Genomic_DNA"/>
</dbReference>
<accession>A0A484DC37</accession>
<reference evidence="1 2" key="1">
    <citation type="submission" date="2019-01" db="EMBL/GenBank/DDBJ databases">
        <title>A chromosome-scale genome assembly of the yellow perch, Perca flavescens.</title>
        <authorList>
            <person name="Feron R."/>
            <person name="Morvezen R."/>
            <person name="Bestin A."/>
            <person name="Haffray P."/>
            <person name="Klopp C."/>
            <person name="Zahm M."/>
            <person name="Cabau C."/>
            <person name="Roques C."/>
            <person name="Donnadieu C."/>
            <person name="Bouchez O."/>
            <person name="Christie M."/>
            <person name="Larson W."/>
            <person name="Guiguen Y."/>
        </authorList>
    </citation>
    <scope>NUCLEOTIDE SEQUENCE [LARGE SCALE GENOMIC DNA]</scope>
    <source>
        <strain evidence="1">YP-PL-M2</strain>
        <tissue evidence="1">Blood</tissue>
    </source>
</reference>
<evidence type="ECO:0000313" key="1">
    <source>
        <dbReference type="EMBL" id="TDH12951.1"/>
    </source>
</evidence>
<organism evidence="1 2">
    <name type="scientific">Perca flavescens</name>
    <name type="common">American yellow perch</name>
    <name type="synonym">Morone flavescens</name>
    <dbReference type="NCBI Taxonomy" id="8167"/>
    <lineage>
        <taxon>Eukaryota</taxon>
        <taxon>Metazoa</taxon>
        <taxon>Chordata</taxon>
        <taxon>Craniata</taxon>
        <taxon>Vertebrata</taxon>
        <taxon>Euteleostomi</taxon>
        <taxon>Actinopterygii</taxon>
        <taxon>Neopterygii</taxon>
        <taxon>Teleostei</taxon>
        <taxon>Neoteleostei</taxon>
        <taxon>Acanthomorphata</taxon>
        <taxon>Eupercaria</taxon>
        <taxon>Perciformes</taxon>
        <taxon>Percoidei</taxon>
        <taxon>Percidae</taxon>
        <taxon>Percinae</taxon>
        <taxon>Perca</taxon>
    </lineage>
</organism>
<proteinExistence type="predicted"/>
<dbReference type="Proteomes" id="UP000295070">
    <property type="component" value="Chromosome 5"/>
</dbReference>
<comment type="caution">
    <text evidence="1">The sequence shown here is derived from an EMBL/GenBank/DDBJ whole genome shotgun (WGS) entry which is preliminary data.</text>
</comment>
<name>A0A484DC37_PERFV</name>
<keyword evidence="2" id="KW-1185">Reference proteome</keyword>
<dbReference type="AlphaFoldDB" id="A0A484DC37"/>
<protein>
    <submittedName>
        <fullName evidence="1">Uncharacterized protein</fullName>
    </submittedName>
</protein>
<gene>
    <name evidence="1" type="ORF">EPR50_G00053450</name>
</gene>
<evidence type="ECO:0000313" key="2">
    <source>
        <dbReference type="Proteomes" id="UP000295070"/>
    </source>
</evidence>
<sequence>MMSQPCNTPRPVRRHFLSRASCITDAPPLWSYLLCPLLLLWSPYCFMITDLGMLASLCDSCHGDKPIPLVDHFRHNLQMLCQMQVVHTGRIRQGQAHRCCAAQLPNSHCLTTSQQEV</sequence>